<dbReference type="GO" id="GO:0003677">
    <property type="term" value="F:DNA binding"/>
    <property type="evidence" value="ECO:0007669"/>
    <property type="project" value="UniProtKB-KW"/>
</dbReference>
<dbReference type="Gene3D" id="1.20.120.530">
    <property type="entry name" value="GntR ligand-binding domain-like"/>
    <property type="match status" value="1"/>
</dbReference>
<dbReference type="InterPro" id="IPR008920">
    <property type="entry name" value="TF_FadR/GntR_C"/>
</dbReference>
<dbReference type="InterPro" id="IPR011711">
    <property type="entry name" value="GntR_C"/>
</dbReference>
<protein>
    <submittedName>
        <fullName evidence="5">HTH-type transcriptional regulator LutR</fullName>
    </submittedName>
</protein>
<evidence type="ECO:0000256" key="2">
    <source>
        <dbReference type="ARBA" id="ARBA00023125"/>
    </source>
</evidence>
<proteinExistence type="predicted"/>
<dbReference type="SUPFAM" id="SSF48008">
    <property type="entry name" value="GntR ligand-binding domain-like"/>
    <property type="match status" value="1"/>
</dbReference>
<dbReference type="AlphaFoldDB" id="A0A6N2V8P9"/>
<dbReference type="SMART" id="SM00895">
    <property type="entry name" value="FCD"/>
    <property type="match status" value="1"/>
</dbReference>
<dbReference type="InterPro" id="IPR000524">
    <property type="entry name" value="Tscrpt_reg_HTH_GntR"/>
</dbReference>
<dbReference type="Gene3D" id="1.10.10.10">
    <property type="entry name" value="Winged helix-like DNA-binding domain superfamily/Winged helix DNA-binding domain"/>
    <property type="match status" value="1"/>
</dbReference>
<evidence type="ECO:0000259" key="4">
    <source>
        <dbReference type="PROSITE" id="PS50949"/>
    </source>
</evidence>
<dbReference type="GO" id="GO:0003700">
    <property type="term" value="F:DNA-binding transcription factor activity"/>
    <property type="evidence" value="ECO:0007669"/>
    <property type="project" value="InterPro"/>
</dbReference>
<sequence length="242" mass="27549">MEEKQSARETAIQYFLQEIRSGNLKSGDKILNERQLADLLGISRVPLREAICTLSTLGILEAHQGNGTYVSEKNAQIFSSVIKKYGIFDRSIVDEVFEARILFEADAARLAAQNRTSEDLKCLQEALVNHEKALVLYHKGEISAEVMMEYDGAIHLGIAASAHNNFMLQIIEAIRHVTIEKDFFAEQYTVDRQHFAESQKMHREIVTAIENQNMDIAYRKMQEHIIQIRAALDLDSIRRTGK</sequence>
<feature type="domain" description="HTH gntR-type" evidence="4">
    <location>
        <begin position="5"/>
        <end position="73"/>
    </location>
</feature>
<reference evidence="5" key="1">
    <citation type="submission" date="2019-11" db="EMBL/GenBank/DDBJ databases">
        <authorList>
            <person name="Feng L."/>
        </authorList>
    </citation>
    <scope>NUCLEOTIDE SEQUENCE</scope>
    <source>
        <strain evidence="5">CnexileLFYP112</strain>
    </source>
</reference>
<dbReference type="CDD" id="cd07377">
    <property type="entry name" value="WHTH_GntR"/>
    <property type="match status" value="1"/>
</dbReference>
<gene>
    <name evidence="5" type="primary">lutR</name>
    <name evidence="5" type="ORF">CNLFYP112_02572</name>
</gene>
<keyword evidence="1" id="KW-0805">Transcription regulation</keyword>
<organism evidence="5">
    <name type="scientific">[Clostridium] nexile</name>
    <dbReference type="NCBI Taxonomy" id="29361"/>
    <lineage>
        <taxon>Bacteria</taxon>
        <taxon>Bacillati</taxon>
        <taxon>Bacillota</taxon>
        <taxon>Clostridia</taxon>
        <taxon>Lachnospirales</taxon>
        <taxon>Lachnospiraceae</taxon>
        <taxon>Tyzzerella</taxon>
    </lineage>
</organism>
<evidence type="ECO:0000256" key="1">
    <source>
        <dbReference type="ARBA" id="ARBA00023015"/>
    </source>
</evidence>
<dbReference type="EMBL" id="CACRTG010000025">
    <property type="protein sequence ID" value="VYT27035.1"/>
    <property type="molecule type" value="Genomic_DNA"/>
</dbReference>
<dbReference type="SMART" id="SM00345">
    <property type="entry name" value="HTH_GNTR"/>
    <property type="match status" value="1"/>
</dbReference>
<evidence type="ECO:0000313" key="5">
    <source>
        <dbReference type="EMBL" id="VYT27035.1"/>
    </source>
</evidence>
<dbReference type="PANTHER" id="PTHR43537:SF5">
    <property type="entry name" value="UXU OPERON TRANSCRIPTIONAL REGULATOR"/>
    <property type="match status" value="1"/>
</dbReference>
<keyword evidence="2" id="KW-0238">DNA-binding</keyword>
<dbReference type="PROSITE" id="PS50949">
    <property type="entry name" value="HTH_GNTR"/>
    <property type="match status" value="1"/>
</dbReference>
<evidence type="ECO:0000256" key="3">
    <source>
        <dbReference type="ARBA" id="ARBA00023163"/>
    </source>
</evidence>
<dbReference type="Pfam" id="PF07729">
    <property type="entry name" value="FCD"/>
    <property type="match status" value="1"/>
</dbReference>
<name>A0A6N2V8P9_9FIRM</name>
<dbReference type="Pfam" id="PF00392">
    <property type="entry name" value="GntR"/>
    <property type="match status" value="1"/>
</dbReference>
<dbReference type="PANTHER" id="PTHR43537">
    <property type="entry name" value="TRANSCRIPTIONAL REGULATOR, GNTR FAMILY"/>
    <property type="match status" value="1"/>
</dbReference>
<accession>A0A6N2V8P9</accession>
<dbReference type="InterPro" id="IPR036388">
    <property type="entry name" value="WH-like_DNA-bd_sf"/>
</dbReference>
<dbReference type="InterPro" id="IPR036390">
    <property type="entry name" value="WH_DNA-bd_sf"/>
</dbReference>
<dbReference type="SUPFAM" id="SSF46785">
    <property type="entry name" value="Winged helix' DNA-binding domain"/>
    <property type="match status" value="1"/>
</dbReference>
<dbReference type="PRINTS" id="PR00035">
    <property type="entry name" value="HTHGNTR"/>
</dbReference>
<keyword evidence="3" id="KW-0804">Transcription</keyword>